<proteinExistence type="predicted"/>
<dbReference type="Gene3D" id="3.30.200.20">
    <property type="entry name" value="Phosphorylase Kinase, domain 1"/>
    <property type="match status" value="1"/>
</dbReference>
<organism evidence="10">
    <name type="scientific">Cyprideis torosa</name>
    <dbReference type="NCBI Taxonomy" id="163714"/>
    <lineage>
        <taxon>Eukaryota</taxon>
        <taxon>Metazoa</taxon>
        <taxon>Ecdysozoa</taxon>
        <taxon>Arthropoda</taxon>
        <taxon>Crustacea</taxon>
        <taxon>Oligostraca</taxon>
        <taxon>Ostracoda</taxon>
        <taxon>Podocopa</taxon>
        <taxon>Podocopida</taxon>
        <taxon>Cytherocopina</taxon>
        <taxon>Cytheroidea</taxon>
        <taxon>Cytherideidae</taxon>
        <taxon>Cyprideis</taxon>
    </lineage>
</organism>
<dbReference type="Gene3D" id="3.10.100.10">
    <property type="entry name" value="Mannose-Binding Protein A, subunit A"/>
    <property type="match status" value="1"/>
</dbReference>
<dbReference type="PROSITE" id="PS50011">
    <property type="entry name" value="PROTEIN_KINASE_DOM"/>
    <property type="match status" value="1"/>
</dbReference>
<dbReference type="Pfam" id="PF00069">
    <property type="entry name" value="Pkinase"/>
    <property type="match status" value="1"/>
</dbReference>
<evidence type="ECO:0000256" key="2">
    <source>
        <dbReference type="ARBA" id="ARBA00022527"/>
    </source>
</evidence>
<dbReference type="InterPro" id="IPR001304">
    <property type="entry name" value="C-type_lectin-like"/>
</dbReference>
<dbReference type="InterPro" id="IPR011009">
    <property type="entry name" value="Kinase-like_dom_sf"/>
</dbReference>
<keyword evidence="3" id="KW-0808">Transferase</keyword>
<evidence type="ECO:0000256" key="6">
    <source>
        <dbReference type="ARBA" id="ARBA00022777"/>
    </source>
</evidence>
<evidence type="ECO:0000256" key="4">
    <source>
        <dbReference type="ARBA" id="ARBA00022692"/>
    </source>
</evidence>
<protein>
    <recommendedName>
        <fullName evidence="11">Mitogen-activated protein kinase</fullName>
    </recommendedName>
</protein>
<keyword evidence="8" id="KW-1133">Transmembrane helix</keyword>
<dbReference type="InterPro" id="IPR016186">
    <property type="entry name" value="C-type_lectin-like/link_sf"/>
</dbReference>
<dbReference type="PANTHER" id="PTHR24055">
    <property type="entry name" value="MITOGEN-ACTIVATED PROTEIN KINASE"/>
    <property type="match status" value="1"/>
</dbReference>
<comment type="subcellular location">
    <subcellularLocation>
        <location evidence="1">Membrane</location>
    </subcellularLocation>
</comment>
<dbReference type="SUPFAM" id="SSF56112">
    <property type="entry name" value="Protein kinase-like (PK-like)"/>
    <property type="match status" value="2"/>
</dbReference>
<name>A0A7R8W5M1_9CRUS</name>
<dbReference type="GO" id="GO:0005524">
    <property type="term" value="F:ATP binding"/>
    <property type="evidence" value="ECO:0007669"/>
    <property type="project" value="UniProtKB-UniRule"/>
</dbReference>
<evidence type="ECO:0000256" key="9">
    <source>
        <dbReference type="ARBA" id="ARBA00023136"/>
    </source>
</evidence>
<keyword evidence="4" id="KW-0812">Transmembrane</keyword>
<accession>A0A7R8W5M1</accession>
<dbReference type="InterPro" id="IPR036259">
    <property type="entry name" value="MFS_trans_sf"/>
</dbReference>
<evidence type="ECO:0000256" key="3">
    <source>
        <dbReference type="ARBA" id="ARBA00022679"/>
    </source>
</evidence>
<dbReference type="FunFam" id="1.10.510.10:FF:000624">
    <property type="entry name" value="Mitogen-activated protein kinase"/>
    <property type="match status" value="1"/>
</dbReference>
<dbReference type="OrthoDB" id="192887at2759"/>
<evidence type="ECO:0000256" key="1">
    <source>
        <dbReference type="ARBA" id="ARBA00004370"/>
    </source>
</evidence>
<feature type="non-terminal residue" evidence="10">
    <location>
        <position position="1"/>
    </location>
</feature>
<dbReference type="InterPro" id="IPR017441">
    <property type="entry name" value="Protein_kinase_ATP_BS"/>
</dbReference>
<keyword evidence="7" id="KW-0067">ATP-binding</keyword>
<dbReference type="GO" id="GO:0022857">
    <property type="term" value="F:transmembrane transporter activity"/>
    <property type="evidence" value="ECO:0007669"/>
    <property type="project" value="InterPro"/>
</dbReference>
<dbReference type="InterPro" id="IPR050117">
    <property type="entry name" value="MAPK"/>
</dbReference>
<keyword evidence="5" id="KW-0547">Nucleotide-binding</keyword>
<dbReference type="InterPro" id="IPR008271">
    <property type="entry name" value="Ser/Thr_kinase_AS"/>
</dbReference>
<gene>
    <name evidence="10" type="ORF">CTOB1V02_LOCUS615</name>
</gene>
<dbReference type="SUPFAM" id="SSF103473">
    <property type="entry name" value="MFS general substrate transporter"/>
    <property type="match status" value="1"/>
</dbReference>
<keyword evidence="2" id="KW-0723">Serine/threonine-protein kinase</keyword>
<dbReference type="SUPFAM" id="SSF56436">
    <property type="entry name" value="C-type lectin-like"/>
    <property type="match status" value="1"/>
</dbReference>
<dbReference type="CDD" id="cd00037">
    <property type="entry name" value="CLECT"/>
    <property type="match status" value="1"/>
</dbReference>
<evidence type="ECO:0000313" key="10">
    <source>
        <dbReference type="EMBL" id="CAD7222613.1"/>
    </source>
</evidence>
<dbReference type="PROSITE" id="PS50041">
    <property type="entry name" value="C_TYPE_LECTIN_2"/>
    <property type="match status" value="1"/>
</dbReference>
<dbReference type="PROSITE" id="PS00108">
    <property type="entry name" value="PROTEIN_KINASE_ST"/>
    <property type="match status" value="1"/>
</dbReference>
<evidence type="ECO:0008006" key="11">
    <source>
        <dbReference type="Google" id="ProtNLM"/>
    </source>
</evidence>
<dbReference type="EMBL" id="OB660080">
    <property type="protein sequence ID" value="CAD7222613.1"/>
    <property type="molecule type" value="Genomic_DNA"/>
</dbReference>
<dbReference type="Gene3D" id="1.10.510.10">
    <property type="entry name" value="Transferase(Phosphotransferase) domain 1"/>
    <property type="match status" value="2"/>
</dbReference>
<reference evidence="10" key="1">
    <citation type="submission" date="2020-11" db="EMBL/GenBank/DDBJ databases">
        <authorList>
            <person name="Tran Van P."/>
        </authorList>
    </citation>
    <scope>NUCLEOTIDE SEQUENCE</scope>
</reference>
<dbReference type="GO" id="GO:0016020">
    <property type="term" value="C:membrane"/>
    <property type="evidence" value="ECO:0007669"/>
    <property type="project" value="UniProtKB-SubCell"/>
</dbReference>
<dbReference type="InterPro" id="IPR016187">
    <property type="entry name" value="CTDL_fold"/>
</dbReference>
<keyword evidence="6" id="KW-0418">Kinase</keyword>
<dbReference type="Gene3D" id="1.20.1250.20">
    <property type="entry name" value="MFS general substrate transporter like domains"/>
    <property type="match status" value="1"/>
</dbReference>
<dbReference type="InterPro" id="IPR005828">
    <property type="entry name" value="MFS_sugar_transport-like"/>
</dbReference>
<dbReference type="PROSITE" id="PS00107">
    <property type="entry name" value="PROTEIN_KINASE_ATP"/>
    <property type="match status" value="1"/>
</dbReference>
<dbReference type="GO" id="GO:0004674">
    <property type="term" value="F:protein serine/threonine kinase activity"/>
    <property type="evidence" value="ECO:0007669"/>
    <property type="project" value="UniProtKB-KW"/>
</dbReference>
<keyword evidence="9" id="KW-0472">Membrane</keyword>
<dbReference type="Pfam" id="PF00083">
    <property type="entry name" value="Sugar_tr"/>
    <property type="match status" value="1"/>
</dbReference>
<evidence type="ECO:0000256" key="8">
    <source>
        <dbReference type="ARBA" id="ARBA00022989"/>
    </source>
</evidence>
<sequence>MISNSALRFVFACICITGILAQEFTRFLKFPGFKCDQTAGTLINEPQAGKCVVKGLMNQCWAIETSPTCRCCQTAKAADNSTFLYSPANRKAEEQCLNDSQCEPPLACVNGTCGCPVGTILNATRNGCRGCQDDNWHFYEHFGTPKCYRFSTTARTWSDAELECESDLGGSHLASVHSLEEFNFIGKVSTDILKGIGKIFLITKSSTPTRKPSIASSLDFAQGSNFKMLGFVRKVPGFREQILGALLASINGLLQGFLIGYSPVFLDLFSKDPDAPFVLSDVQAGFFSSMFPMGTTIGYILSGSITARFGRLEDIFFQESPMWLLMKGREEEAKESLAWYRGSPVAGSEEEAAMMSEFQEFQQQIKDNYSRNQEKGLQQYKLLLDSRFRRSFFIVCVVLLGRTLNGVYAITAFQTQIFEESSAEGSRPPIPPRLSTIVIGITQLLFCLLSSTLADRLGRKLSTVLSMAIMFFTMVFFGVSRFCSIKGIGPFDGEISAWITIFCVFLYTACFSFGIGPGAFTLAGEILPVQIKNQAIGIGTALNGSGSFLTISSFFPLRDALTEAGLYWLYAAVCLAIAMICATTLKETRGKSLADIERMMSSKKSLVANASQASLQFPTAQSQVQQKKASEDDVDTHIQNRYELDRRLGKGAYGVVYRALDHLTGNVVAVKKIYDAFRNGTDAQRTLREISFLCIFSGHPNIVHLINVHEAANPRDLYLIFEYVSYDLDSLIKRRKFKLREKQFILYQIFNGIAFMHSAGVMHRDLKPSNILVDDAFEVKLCDLGLARAVSDRIRAGCETPQGQGLTDYVATRWYRAPEILLGSNRYTKSVDMWSIGCILAEMLTQEPMFQGRTAFHQLDLILSIVPHPTREDLRHLESHLRINAIENTMGRVRRRTWAEVIPDSTPEEREMLSCLLQFSYRKRLTAVEALQHPYLGPFRNSHEIQLLSRKSTICQMVDKRHALLRDGNLLQPENYRKIIMEMIKSFPQCGIPRRTSSFMSESVSRLSLMSRVSSSPTRVGLDILERSGMDTRPKASHPSTSIFAHKATSFQATTDNVLGRSESYHCSRQQSIASVHELNRFRRPVPESQHLTHGRMDRASKASNLALNRNTANARPMYIRREVSSPSCSSNSFQKPIRSQILNYSRHINNKRRRERQRTNTPARKATVAESCIATEPRWKTFVPHPTREDLRHLESHLRINAIENTMGRVRRRTWAEVIPDSTPEEREMLSCLLQFSYRKRLTAVEALQHPYLGPFRNSHEIQLLSRKSTICQMVDKRHALLRDGNLLQPENYRKIIMEMIKSFPQCGIPRRTSSFMSESVSRLSLMSRVSSSPTRVGLDILERSGMDTRPKASHPSTSIFAHKATSFQATTDNVLGRSESYHCSRQQSIASVHELNRFRRRVPESQHLTHGRDRASKGSNLALNRDTANARPMYIRREVSSPSCSSNSFQQPIRSQILNYSRHGGSSSYESLSEHNSGRNARLSFACMDLCVVVVLFLPFRCVFVRSFLPLPSAQDVAMARGDLLAPTGRQHPSGQAGIFESTKSSLNLPTSFPLFTRCPPGFKLKAAVSPASSFQNPKTAATSSMAAVPSTAHRSKPTRSTTNTVVAVIGRAGLTSAKRGPAKSPVKRIVIPIDNRRQTNVQRRALEFESKNTHARQFRIKQSPKYRCVSPTWRTNEPEEIILAPARSEHCVIDVGNEDKNPLKVSRIRRRGGRDDNRHLERQEDDDNDSLLVTATLSALSLAATASG</sequence>
<evidence type="ECO:0000256" key="7">
    <source>
        <dbReference type="ARBA" id="ARBA00022840"/>
    </source>
</evidence>
<dbReference type="SMART" id="SM00220">
    <property type="entry name" value="S_TKc"/>
    <property type="match status" value="1"/>
</dbReference>
<dbReference type="InterPro" id="IPR000719">
    <property type="entry name" value="Prot_kinase_dom"/>
</dbReference>
<evidence type="ECO:0000256" key="5">
    <source>
        <dbReference type="ARBA" id="ARBA00022741"/>
    </source>
</evidence>